<organism evidence="1 2">
    <name type="scientific">Chara braunii</name>
    <name type="common">Braun's stonewort</name>
    <dbReference type="NCBI Taxonomy" id="69332"/>
    <lineage>
        <taxon>Eukaryota</taxon>
        <taxon>Viridiplantae</taxon>
        <taxon>Streptophyta</taxon>
        <taxon>Charophyceae</taxon>
        <taxon>Charales</taxon>
        <taxon>Characeae</taxon>
        <taxon>Chara</taxon>
    </lineage>
</organism>
<sequence>MAVTWAEMVETNVLMSSMDEWRDVITRRSAAGSVAASGVGACSPARLRAMLSTESVRMLDISMLEDWAMVGEEVVVTADEVEAAGTTAASVAAR</sequence>
<evidence type="ECO:0000313" key="2">
    <source>
        <dbReference type="Proteomes" id="UP000265515"/>
    </source>
</evidence>
<evidence type="ECO:0000313" key="1">
    <source>
        <dbReference type="EMBL" id="GBG60332.1"/>
    </source>
</evidence>
<keyword evidence="2" id="KW-1185">Reference proteome</keyword>
<dbReference type="AlphaFoldDB" id="A0A388JRK2"/>
<dbReference type="EMBL" id="BFEA01000010">
    <property type="protein sequence ID" value="GBG60332.1"/>
    <property type="molecule type" value="Genomic_DNA"/>
</dbReference>
<dbReference type="Proteomes" id="UP000265515">
    <property type="component" value="Unassembled WGS sequence"/>
</dbReference>
<gene>
    <name evidence="1" type="ORF">CBR_g4288</name>
</gene>
<comment type="caution">
    <text evidence="1">The sequence shown here is derived from an EMBL/GenBank/DDBJ whole genome shotgun (WGS) entry which is preliminary data.</text>
</comment>
<reference evidence="1 2" key="1">
    <citation type="journal article" date="2018" name="Cell">
        <title>The Chara Genome: Secondary Complexity and Implications for Plant Terrestrialization.</title>
        <authorList>
            <person name="Nishiyama T."/>
            <person name="Sakayama H."/>
            <person name="Vries J.D."/>
            <person name="Buschmann H."/>
            <person name="Saint-Marcoux D."/>
            <person name="Ullrich K.K."/>
            <person name="Haas F.B."/>
            <person name="Vanderstraeten L."/>
            <person name="Becker D."/>
            <person name="Lang D."/>
            <person name="Vosolsobe S."/>
            <person name="Rombauts S."/>
            <person name="Wilhelmsson P.K.I."/>
            <person name="Janitza P."/>
            <person name="Kern R."/>
            <person name="Heyl A."/>
            <person name="Rumpler F."/>
            <person name="Villalobos L.I.A.C."/>
            <person name="Clay J.M."/>
            <person name="Skokan R."/>
            <person name="Toyoda A."/>
            <person name="Suzuki Y."/>
            <person name="Kagoshima H."/>
            <person name="Schijlen E."/>
            <person name="Tajeshwar N."/>
            <person name="Catarino B."/>
            <person name="Hetherington A.J."/>
            <person name="Saltykova A."/>
            <person name="Bonnot C."/>
            <person name="Breuninger H."/>
            <person name="Symeonidi A."/>
            <person name="Radhakrishnan G.V."/>
            <person name="Van Nieuwerburgh F."/>
            <person name="Deforce D."/>
            <person name="Chang C."/>
            <person name="Karol K.G."/>
            <person name="Hedrich R."/>
            <person name="Ulvskov P."/>
            <person name="Glockner G."/>
            <person name="Delwiche C.F."/>
            <person name="Petrasek J."/>
            <person name="Van de Peer Y."/>
            <person name="Friml J."/>
            <person name="Beilby M."/>
            <person name="Dolan L."/>
            <person name="Kohara Y."/>
            <person name="Sugano S."/>
            <person name="Fujiyama A."/>
            <person name="Delaux P.-M."/>
            <person name="Quint M."/>
            <person name="TheiBen G."/>
            <person name="Hagemann M."/>
            <person name="Harholt J."/>
            <person name="Dunand C."/>
            <person name="Zachgo S."/>
            <person name="Langdale J."/>
            <person name="Maumus F."/>
            <person name="Straeten D.V.D."/>
            <person name="Gould S.B."/>
            <person name="Rensing S.A."/>
        </authorList>
    </citation>
    <scope>NUCLEOTIDE SEQUENCE [LARGE SCALE GENOMIC DNA]</scope>
    <source>
        <strain evidence="1 2">S276</strain>
    </source>
</reference>
<proteinExistence type="predicted"/>
<dbReference type="Gramene" id="GBG60332">
    <property type="protein sequence ID" value="GBG60332"/>
    <property type="gene ID" value="CBR_g4288"/>
</dbReference>
<name>A0A388JRK2_CHABU</name>
<protein>
    <submittedName>
        <fullName evidence="1">Uncharacterized protein</fullName>
    </submittedName>
</protein>
<accession>A0A388JRK2</accession>